<dbReference type="Proteomes" id="UP001595075">
    <property type="component" value="Unassembled WGS sequence"/>
</dbReference>
<evidence type="ECO:0000313" key="3">
    <source>
        <dbReference type="Proteomes" id="UP001595075"/>
    </source>
</evidence>
<accession>A0ABR4CP43</accession>
<evidence type="ECO:0008006" key="4">
    <source>
        <dbReference type="Google" id="ProtNLM"/>
    </source>
</evidence>
<feature type="compositionally biased region" description="Polar residues" evidence="1">
    <location>
        <begin position="69"/>
        <end position="103"/>
    </location>
</feature>
<evidence type="ECO:0000313" key="2">
    <source>
        <dbReference type="EMBL" id="KAL2071594.1"/>
    </source>
</evidence>
<feature type="compositionally biased region" description="Polar residues" evidence="1">
    <location>
        <begin position="170"/>
        <end position="188"/>
    </location>
</feature>
<sequence length="437" mass="49033">MDQRDIQKKEGPDQSNDSSPQSSRMCLGARSRNAENAVYGPRSTGQPLPAINPLPEYNTTLPGFAYPSYTGSGTSMSPYSPVAYTTSQNSDRPHFPSTSQDQQLPELPPFVPGAFTPRTVSGLLGVDDPESRRNHASQHRRQPPPQRPEETKAMDLLVFATLNDNQYAPATKTPEQQQQRLQKSNQEMAKQRAHRQNTEQLFQQRFAQGNSSQHSRHMTRMQPATSTYSQQDPTAQSFSQSPGPPGPQYCSLCWESLENTAANFPYRCGICVGTHYCVECLKDWFIDACKNESKMPPRCCSIIPLSALKDHLEVQETNLYKVKFEEWNTPNRIYCPVLNCSTFIPPRLIQRRTKDIISSVEHREAEGRVIENGLNPLTSQARSPGQDIISAICPTCSTFSNNVQESMNTQSLFENPTEIEEKIPKDPDAHKAAIDHM</sequence>
<organism evidence="2 3">
    <name type="scientific">Oculimacula yallundae</name>
    <dbReference type="NCBI Taxonomy" id="86028"/>
    <lineage>
        <taxon>Eukaryota</taxon>
        <taxon>Fungi</taxon>
        <taxon>Dikarya</taxon>
        <taxon>Ascomycota</taxon>
        <taxon>Pezizomycotina</taxon>
        <taxon>Leotiomycetes</taxon>
        <taxon>Helotiales</taxon>
        <taxon>Ploettnerulaceae</taxon>
        <taxon>Oculimacula</taxon>
    </lineage>
</organism>
<protein>
    <recommendedName>
        <fullName evidence="4">RING-type domain-containing protein</fullName>
    </recommendedName>
</protein>
<feature type="region of interest" description="Disordered" evidence="1">
    <location>
        <begin position="1"/>
        <end position="149"/>
    </location>
</feature>
<evidence type="ECO:0000256" key="1">
    <source>
        <dbReference type="SAM" id="MobiDB-lite"/>
    </source>
</evidence>
<feature type="compositionally biased region" description="Polar residues" evidence="1">
    <location>
        <begin position="222"/>
        <end position="238"/>
    </location>
</feature>
<feature type="compositionally biased region" description="Basic and acidic residues" evidence="1">
    <location>
        <begin position="1"/>
        <end position="12"/>
    </location>
</feature>
<gene>
    <name evidence="2" type="ORF">VTL71DRAFT_12829</name>
</gene>
<comment type="caution">
    <text evidence="2">The sequence shown here is derived from an EMBL/GenBank/DDBJ whole genome shotgun (WGS) entry which is preliminary data.</text>
</comment>
<proteinExistence type="predicted"/>
<reference evidence="2 3" key="1">
    <citation type="journal article" date="2024" name="Commun. Biol.">
        <title>Comparative genomic analysis of thermophilic fungi reveals convergent evolutionary adaptations and gene losses.</title>
        <authorList>
            <person name="Steindorff A.S."/>
            <person name="Aguilar-Pontes M.V."/>
            <person name="Robinson A.J."/>
            <person name="Andreopoulos B."/>
            <person name="LaButti K."/>
            <person name="Kuo A."/>
            <person name="Mondo S."/>
            <person name="Riley R."/>
            <person name="Otillar R."/>
            <person name="Haridas S."/>
            <person name="Lipzen A."/>
            <person name="Grimwood J."/>
            <person name="Schmutz J."/>
            <person name="Clum A."/>
            <person name="Reid I.D."/>
            <person name="Moisan M.C."/>
            <person name="Butler G."/>
            <person name="Nguyen T.T.M."/>
            <person name="Dewar K."/>
            <person name="Conant G."/>
            <person name="Drula E."/>
            <person name="Henrissat B."/>
            <person name="Hansel C."/>
            <person name="Singer S."/>
            <person name="Hutchinson M.I."/>
            <person name="de Vries R.P."/>
            <person name="Natvig D.O."/>
            <person name="Powell A.J."/>
            <person name="Tsang A."/>
            <person name="Grigoriev I.V."/>
        </authorList>
    </citation>
    <scope>NUCLEOTIDE SEQUENCE [LARGE SCALE GENOMIC DNA]</scope>
    <source>
        <strain evidence="2 3">CBS 494.80</strain>
    </source>
</reference>
<dbReference type="EMBL" id="JAZHXI010000005">
    <property type="protein sequence ID" value="KAL2071594.1"/>
    <property type="molecule type" value="Genomic_DNA"/>
</dbReference>
<feature type="region of interest" description="Disordered" evidence="1">
    <location>
        <begin position="170"/>
        <end position="243"/>
    </location>
</feature>
<keyword evidence="3" id="KW-1185">Reference proteome</keyword>
<name>A0ABR4CP43_9HELO</name>
<feature type="compositionally biased region" description="Low complexity" evidence="1">
    <location>
        <begin position="13"/>
        <end position="23"/>
    </location>
</feature>
<feature type="compositionally biased region" description="Polar residues" evidence="1">
    <location>
        <begin position="198"/>
        <end position="213"/>
    </location>
</feature>